<dbReference type="RefSeq" id="WP_014660516.1">
    <property type="nucleotide sequence ID" value="NC_017737.1"/>
</dbReference>
<sequence>MTKETLPIVFGPVLSRRFGKSLGIDLSPFKKQCNFNCIYCELGKAKTMDSMEKVLELETLINATKNALKNLKTPIDVLTITANGEPTLYPHLLEFMQNIKPFLKGVKTLILSNGSLFYETKVQQALKEFDIVKFSIDAIDLKAFQRVDKPYSKDINTILQGIFDFSKNYQGQLVAEVLLIKGVNDSLHNLKLIAEFLKKINVARIDLGTIDRPSSFNAPKLNEDELLKCSLVFEGLCVSLPKRNKVAYEKPLTYNQKDLLSFIKRRPLSIEEASLLLDNQTFQSLQHLLENKQIHIKKVGIVEFYCIQNKVS</sequence>
<name>I0EL25_HELC0</name>
<evidence type="ECO:0000313" key="9">
    <source>
        <dbReference type="Proteomes" id="UP000005010"/>
    </source>
</evidence>
<proteinExistence type="predicted"/>
<dbReference type="InterPro" id="IPR040084">
    <property type="entry name" value="GTPase_Obg"/>
</dbReference>
<dbReference type="InterPro" id="IPR058240">
    <property type="entry name" value="rSAM_sf"/>
</dbReference>
<feature type="domain" description="Radical SAM core" evidence="7">
    <location>
        <begin position="16"/>
        <end position="249"/>
    </location>
</feature>
<dbReference type="GO" id="GO:0046872">
    <property type="term" value="F:metal ion binding"/>
    <property type="evidence" value="ECO:0007669"/>
    <property type="project" value="UniProtKB-KW"/>
</dbReference>
<dbReference type="SFLD" id="SFLDG01083">
    <property type="entry name" value="Uncharacterised_Radical_SAM_Su"/>
    <property type="match status" value="1"/>
</dbReference>
<dbReference type="EMBL" id="CP003479">
    <property type="protein sequence ID" value="AFI03644.1"/>
    <property type="molecule type" value="Genomic_DNA"/>
</dbReference>
<dbReference type="PANTHER" id="PTHR43787">
    <property type="entry name" value="FEMO COFACTOR BIOSYNTHESIS PROTEIN NIFB-RELATED"/>
    <property type="match status" value="1"/>
</dbReference>
<dbReference type="SUPFAM" id="SSF102114">
    <property type="entry name" value="Radical SAM enzymes"/>
    <property type="match status" value="1"/>
</dbReference>
<dbReference type="KEGG" id="hce:HCW_01795"/>
<dbReference type="PROSITE" id="PS51918">
    <property type="entry name" value="RADICAL_SAM"/>
    <property type="match status" value="1"/>
</dbReference>
<dbReference type="PATRIC" id="fig|182217.3.peg.373"/>
<dbReference type="AlphaFoldDB" id="I0EL25"/>
<keyword evidence="5" id="KW-0408">Iron</keyword>
<keyword evidence="9" id="KW-1185">Reference proteome</keyword>
<dbReference type="GO" id="GO:0051539">
    <property type="term" value="F:4 iron, 4 sulfur cluster binding"/>
    <property type="evidence" value="ECO:0007669"/>
    <property type="project" value="UniProtKB-KW"/>
</dbReference>
<evidence type="ECO:0000259" key="7">
    <source>
        <dbReference type="PROSITE" id="PS51918"/>
    </source>
</evidence>
<dbReference type="GO" id="GO:0003824">
    <property type="term" value="F:catalytic activity"/>
    <property type="evidence" value="ECO:0007669"/>
    <property type="project" value="InterPro"/>
</dbReference>
<keyword evidence="2" id="KW-0004">4Fe-4S</keyword>
<gene>
    <name evidence="8" type="ordered locus">HCW_01795</name>
</gene>
<dbReference type="Pfam" id="PF04055">
    <property type="entry name" value="Radical_SAM"/>
    <property type="match status" value="1"/>
</dbReference>
<dbReference type="SFLD" id="SFLDS00029">
    <property type="entry name" value="Radical_SAM"/>
    <property type="match status" value="1"/>
</dbReference>
<protein>
    <submittedName>
        <fullName evidence="8">Radical SAM domain-containing protein</fullName>
    </submittedName>
</protein>
<keyword evidence="4" id="KW-0479">Metal-binding</keyword>
<evidence type="ECO:0000256" key="6">
    <source>
        <dbReference type="ARBA" id="ARBA00023014"/>
    </source>
</evidence>
<dbReference type="InterPro" id="IPR013785">
    <property type="entry name" value="Aldolase_TIM"/>
</dbReference>
<evidence type="ECO:0000256" key="2">
    <source>
        <dbReference type="ARBA" id="ARBA00022485"/>
    </source>
</evidence>
<dbReference type="eggNOG" id="COG0731">
    <property type="taxonomic scope" value="Bacteria"/>
</dbReference>
<keyword evidence="6" id="KW-0411">Iron-sulfur</keyword>
<evidence type="ECO:0000256" key="5">
    <source>
        <dbReference type="ARBA" id="ARBA00023004"/>
    </source>
</evidence>
<keyword evidence="3" id="KW-0949">S-adenosyl-L-methionine</keyword>
<evidence type="ECO:0000256" key="1">
    <source>
        <dbReference type="ARBA" id="ARBA00001966"/>
    </source>
</evidence>
<dbReference type="Proteomes" id="UP000005010">
    <property type="component" value="Chromosome"/>
</dbReference>
<evidence type="ECO:0000313" key="8">
    <source>
        <dbReference type="EMBL" id="AFI03644.1"/>
    </source>
</evidence>
<dbReference type="PANTHER" id="PTHR43787:SF11">
    <property type="entry name" value="UPF0026 PROTEIN SLR1464"/>
    <property type="match status" value="1"/>
</dbReference>
<dbReference type="Gene3D" id="3.20.20.70">
    <property type="entry name" value="Aldolase class I"/>
    <property type="match status" value="1"/>
</dbReference>
<evidence type="ECO:0000256" key="3">
    <source>
        <dbReference type="ARBA" id="ARBA00022691"/>
    </source>
</evidence>
<dbReference type="HOGENOM" id="CLU_058377_0_1_7"/>
<comment type="cofactor">
    <cofactor evidence="1">
        <name>[4Fe-4S] cluster</name>
        <dbReference type="ChEBI" id="CHEBI:49883"/>
    </cofactor>
</comment>
<evidence type="ECO:0000256" key="4">
    <source>
        <dbReference type="ARBA" id="ARBA00022723"/>
    </source>
</evidence>
<accession>I0EL25</accession>
<organism evidence="8 9">
    <name type="scientific">Helicobacter cetorum (strain ATCC BAA-429 / MIT 00-7128)</name>
    <dbReference type="NCBI Taxonomy" id="182217"/>
    <lineage>
        <taxon>Bacteria</taxon>
        <taxon>Pseudomonadati</taxon>
        <taxon>Campylobacterota</taxon>
        <taxon>Epsilonproteobacteria</taxon>
        <taxon>Campylobacterales</taxon>
        <taxon>Helicobacteraceae</taxon>
        <taxon>Helicobacter</taxon>
    </lineage>
</organism>
<reference evidence="9" key="1">
    <citation type="submission" date="2012-04" db="EMBL/GenBank/DDBJ databases">
        <title>Complete genome sequence of Helicobacter cetorum strain MIT 00-7128.</title>
        <authorList>
            <person name="Kersulyte D."/>
            <person name="Berg D.E."/>
        </authorList>
    </citation>
    <scope>NUCLEOTIDE SEQUENCE [LARGE SCALE GENOMIC DNA]</scope>
    <source>
        <strain evidence="9">MIT 00-7128</strain>
    </source>
</reference>
<dbReference type="CDD" id="cd01335">
    <property type="entry name" value="Radical_SAM"/>
    <property type="match status" value="1"/>
</dbReference>
<dbReference type="InterPro" id="IPR007197">
    <property type="entry name" value="rSAM"/>
</dbReference>
<dbReference type="STRING" id="182217.HCW_01795"/>